<evidence type="ECO:0000256" key="1">
    <source>
        <dbReference type="ARBA" id="ARBA00022617"/>
    </source>
</evidence>
<proteinExistence type="predicted"/>
<sequence>MIRTLAFSAALLLLAGCNDSRKTSPEAAPKAAAPVETPEPAVEPAPTPVKEAADNSSVAAPVSAAEKAPVAQSASVAEASPAVLFQKCAACHGNQGEKMALNQSAAIGEWESKRIADAIIGYQKGTYGGAMKTLMQNQVKDLTPVQVEALSDYIANLYVKTH</sequence>
<dbReference type="SUPFAM" id="SSF46626">
    <property type="entry name" value="Cytochrome c"/>
    <property type="match status" value="1"/>
</dbReference>
<keyword evidence="8" id="KW-1185">Reference proteome</keyword>
<keyword evidence="1 4" id="KW-0349">Heme</keyword>
<evidence type="ECO:0000313" key="8">
    <source>
        <dbReference type="Proteomes" id="UP001447842"/>
    </source>
</evidence>
<gene>
    <name evidence="7" type="ORF">WCY31_04335</name>
</gene>
<protein>
    <submittedName>
        <fullName evidence="7">C-type cytochrome</fullName>
    </submittedName>
</protein>
<organism evidence="7 8">
    <name type="scientific">Sulfurimonas diazotrophicus</name>
    <dbReference type="NCBI Taxonomy" id="3131939"/>
    <lineage>
        <taxon>Bacteria</taxon>
        <taxon>Pseudomonadati</taxon>
        <taxon>Campylobacterota</taxon>
        <taxon>Epsilonproteobacteria</taxon>
        <taxon>Campylobacterales</taxon>
        <taxon>Sulfurimonadaceae</taxon>
        <taxon>Sulfurimonas</taxon>
    </lineage>
</organism>
<evidence type="ECO:0000256" key="2">
    <source>
        <dbReference type="ARBA" id="ARBA00022723"/>
    </source>
</evidence>
<dbReference type="InterPro" id="IPR009056">
    <property type="entry name" value="Cyt_c-like_dom"/>
</dbReference>
<keyword evidence="3 4" id="KW-0408">Iron</keyword>
<evidence type="ECO:0000256" key="5">
    <source>
        <dbReference type="SAM" id="MobiDB-lite"/>
    </source>
</evidence>
<evidence type="ECO:0000259" key="6">
    <source>
        <dbReference type="PROSITE" id="PS51007"/>
    </source>
</evidence>
<feature type="compositionally biased region" description="Low complexity" evidence="5">
    <location>
        <begin position="25"/>
        <end position="40"/>
    </location>
</feature>
<dbReference type="Proteomes" id="UP001447842">
    <property type="component" value="Chromosome"/>
</dbReference>
<evidence type="ECO:0000313" key="7">
    <source>
        <dbReference type="EMBL" id="XAU15936.1"/>
    </source>
</evidence>
<dbReference type="PROSITE" id="PS51257">
    <property type="entry name" value="PROKAR_LIPOPROTEIN"/>
    <property type="match status" value="1"/>
</dbReference>
<name>A0ABZ3HDU1_9BACT</name>
<dbReference type="InterPro" id="IPR036909">
    <property type="entry name" value="Cyt_c-like_dom_sf"/>
</dbReference>
<dbReference type="PROSITE" id="PS51007">
    <property type="entry name" value="CYTC"/>
    <property type="match status" value="1"/>
</dbReference>
<dbReference type="Gene3D" id="1.10.760.10">
    <property type="entry name" value="Cytochrome c-like domain"/>
    <property type="match status" value="1"/>
</dbReference>
<dbReference type="Pfam" id="PF00034">
    <property type="entry name" value="Cytochrom_C"/>
    <property type="match status" value="1"/>
</dbReference>
<feature type="region of interest" description="Disordered" evidence="5">
    <location>
        <begin position="20"/>
        <end position="61"/>
    </location>
</feature>
<keyword evidence="2 4" id="KW-0479">Metal-binding</keyword>
<dbReference type="EMBL" id="CP147920">
    <property type="protein sequence ID" value="XAU15936.1"/>
    <property type="molecule type" value="Genomic_DNA"/>
</dbReference>
<accession>A0ABZ3HDU1</accession>
<evidence type="ECO:0000256" key="3">
    <source>
        <dbReference type="ARBA" id="ARBA00023004"/>
    </source>
</evidence>
<feature type="domain" description="Cytochrome c" evidence="6">
    <location>
        <begin position="75"/>
        <end position="158"/>
    </location>
</feature>
<evidence type="ECO:0000256" key="4">
    <source>
        <dbReference type="PROSITE-ProRule" id="PRU00433"/>
    </source>
</evidence>
<dbReference type="RefSeq" id="WP_345971041.1">
    <property type="nucleotide sequence ID" value="NZ_CP147920.1"/>
</dbReference>
<reference evidence="7 8" key="1">
    <citation type="submission" date="2024-03" db="EMBL/GenBank/DDBJ databases">
        <title>Sulfurimonas sp. HSL3-1.</title>
        <authorList>
            <person name="Wang S."/>
        </authorList>
    </citation>
    <scope>NUCLEOTIDE SEQUENCE [LARGE SCALE GENOMIC DNA]</scope>
    <source>
        <strain evidence="7 8">HSL3-1</strain>
    </source>
</reference>